<evidence type="ECO:0000313" key="3">
    <source>
        <dbReference type="EMBL" id="KAA0155701.1"/>
    </source>
</evidence>
<evidence type="ECO:0000313" key="6">
    <source>
        <dbReference type="Proteomes" id="UP000322899"/>
    </source>
</evidence>
<dbReference type="Proteomes" id="UP000323011">
    <property type="component" value="Unassembled WGS sequence"/>
</dbReference>
<reference evidence="6 7" key="1">
    <citation type="submission" date="2019-07" db="EMBL/GenBank/DDBJ databases">
        <title>Genomes of Cafeteria roenbergensis.</title>
        <authorList>
            <person name="Fischer M.G."/>
            <person name="Hackl T."/>
            <person name="Roman M."/>
        </authorList>
    </citation>
    <scope>NUCLEOTIDE SEQUENCE [LARGE SCALE GENOMIC DNA]</scope>
    <source>
        <strain evidence="3 7">BVI</strain>
        <strain evidence="2 9">Cflag</strain>
        <strain evidence="5 6">E4-10P</strain>
        <strain evidence="4 8">RCC970-E3</strain>
    </source>
</reference>
<dbReference type="EMBL" id="VLTL01000007">
    <property type="protein sequence ID" value="KAA0171334.1"/>
    <property type="molecule type" value="Genomic_DNA"/>
</dbReference>
<dbReference type="Proteomes" id="UP000322899">
    <property type="component" value="Unassembled WGS sequence"/>
</dbReference>
<evidence type="ECO:0000313" key="2">
    <source>
        <dbReference type="EMBL" id="KAA0155279.1"/>
    </source>
</evidence>
<dbReference type="Proteomes" id="UP000325113">
    <property type="component" value="Unassembled WGS sequence"/>
</dbReference>
<evidence type="ECO:0000313" key="9">
    <source>
        <dbReference type="Proteomes" id="UP000325113"/>
    </source>
</evidence>
<proteinExistence type="inferred from homology"/>
<accession>A0A5A8E2Z0</accession>
<gene>
    <name evidence="5" type="ORF">FNF27_05717</name>
    <name evidence="4" type="ORF">FNF28_00825</name>
    <name evidence="3" type="ORF">FNF29_01616</name>
    <name evidence="2" type="ORF">FNF31_06098</name>
</gene>
<keyword evidence="7" id="KW-1185">Reference proteome</keyword>
<evidence type="ECO:0000313" key="5">
    <source>
        <dbReference type="EMBL" id="KAA0172856.1"/>
    </source>
</evidence>
<organism evidence="4 8">
    <name type="scientific">Cafeteria roenbergensis</name>
    <name type="common">Marine flagellate</name>
    <dbReference type="NCBI Taxonomy" id="33653"/>
    <lineage>
        <taxon>Eukaryota</taxon>
        <taxon>Sar</taxon>
        <taxon>Stramenopiles</taxon>
        <taxon>Bigyra</taxon>
        <taxon>Opalozoa</taxon>
        <taxon>Bicosoecida</taxon>
        <taxon>Cafeteriaceae</taxon>
        <taxon>Cafeteria</taxon>
    </lineage>
</organism>
<evidence type="ECO:0000313" key="7">
    <source>
        <dbReference type="Proteomes" id="UP000323011"/>
    </source>
</evidence>
<evidence type="ECO:0000313" key="8">
    <source>
        <dbReference type="Proteomes" id="UP000324907"/>
    </source>
</evidence>
<comment type="similarity">
    <text evidence="1">Belongs to the BLOC1S2 family.</text>
</comment>
<sequence>MASGQGGETFEEGAGARREAAAAIAQAAASSVAHHASATNTSIDALITAHGLVERQYDAVESSFAAARELKEASAKQHESIKGHLAALDDIEAAISSIEAGAARMDEVTLDLEAALRKR</sequence>
<comment type="caution">
    <text evidence="4">The sequence shown here is derived from an EMBL/GenBank/DDBJ whole genome shotgun (WGS) entry which is preliminary data.</text>
</comment>
<name>A0A5A8E2Z0_CAFRO</name>
<dbReference type="EMBL" id="VLTN01000006">
    <property type="protein sequence ID" value="KAA0155701.1"/>
    <property type="molecule type" value="Genomic_DNA"/>
</dbReference>
<dbReference type="Proteomes" id="UP000324907">
    <property type="component" value="Unassembled WGS sequence"/>
</dbReference>
<dbReference type="AlphaFoldDB" id="A0A5A8E2Z0"/>
<dbReference type="EMBL" id="VLTM01000088">
    <property type="protein sequence ID" value="KAA0155279.1"/>
    <property type="molecule type" value="Genomic_DNA"/>
</dbReference>
<dbReference type="Pfam" id="PF10046">
    <property type="entry name" value="BLOC1_2"/>
    <property type="match status" value="1"/>
</dbReference>
<evidence type="ECO:0000313" key="4">
    <source>
        <dbReference type="EMBL" id="KAA0171334.1"/>
    </source>
</evidence>
<dbReference type="InterPro" id="IPR019269">
    <property type="entry name" value="BLOC1_su2"/>
</dbReference>
<protein>
    <submittedName>
        <fullName evidence="4">Uncharacterized protein</fullName>
    </submittedName>
</protein>
<evidence type="ECO:0000256" key="1">
    <source>
        <dbReference type="ARBA" id="ARBA00008468"/>
    </source>
</evidence>
<dbReference type="EMBL" id="VLTO01000042">
    <property type="protein sequence ID" value="KAA0172856.1"/>
    <property type="molecule type" value="Genomic_DNA"/>
</dbReference>